<proteinExistence type="predicted"/>
<dbReference type="AlphaFoldDB" id="L8JUP0"/>
<organism evidence="1 2">
    <name type="scientific">Fulvivirga imtechensis AK7</name>
    <dbReference type="NCBI Taxonomy" id="1237149"/>
    <lineage>
        <taxon>Bacteria</taxon>
        <taxon>Pseudomonadati</taxon>
        <taxon>Bacteroidota</taxon>
        <taxon>Cytophagia</taxon>
        <taxon>Cytophagales</taxon>
        <taxon>Fulvivirgaceae</taxon>
        <taxon>Fulvivirga</taxon>
    </lineage>
</organism>
<dbReference type="STRING" id="1237149.C900_03137"/>
<gene>
    <name evidence="1" type="ORF">C900_03137</name>
</gene>
<reference evidence="1 2" key="1">
    <citation type="submission" date="2012-12" db="EMBL/GenBank/DDBJ databases">
        <title>Genome assembly of Fulvivirga imtechensis AK7.</title>
        <authorList>
            <person name="Nupur N."/>
            <person name="Khatri I."/>
            <person name="Kumar R."/>
            <person name="Subramanian S."/>
            <person name="Pinnaka A."/>
        </authorList>
    </citation>
    <scope>NUCLEOTIDE SEQUENCE [LARGE SCALE GENOMIC DNA]</scope>
    <source>
        <strain evidence="1 2">AK7</strain>
    </source>
</reference>
<name>L8JUP0_9BACT</name>
<accession>L8JUP0</accession>
<dbReference type="EMBL" id="AMZN01000046">
    <property type="protein sequence ID" value="ELR71007.1"/>
    <property type="molecule type" value="Genomic_DNA"/>
</dbReference>
<comment type="caution">
    <text evidence="1">The sequence shown here is derived from an EMBL/GenBank/DDBJ whole genome shotgun (WGS) entry which is preliminary data.</text>
</comment>
<evidence type="ECO:0000313" key="2">
    <source>
        <dbReference type="Proteomes" id="UP000011135"/>
    </source>
</evidence>
<evidence type="ECO:0000313" key="1">
    <source>
        <dbReference type="EMBL" id="ELR71007.1"/>
    </source>
</evidence>
<sequence>MHSLSFFRLIASSSNSLTPSCISKELPQHFLTIASANQSEFPSNDVKIPFGKTTKSFKLKV</sequence>
<keyword evidence="2" id="KW-1185">Reference proteome</keyword>
<protein>
    <submittedName>
        <fullName evidence="1">Uncharacterized protein</fullName>
    </submittedName>
</protein>
<dbReference type="Proteomes" id="UP000011135">
    <property type="component" value="Unassembled WGS sequence"/>
</dbReference>